<keyword evidence="4" id="KW-0597">Phosphoprotein</keyword>
<dbReference type="PROSITE" id="PS50110">
    <property type="entry name" value="RESPONSE_REGULATORY"/>
    <property type="match status" value="1"/>
</dbReference>
<dbReference type="PANTHER" id="PTHR48111">
    <property type="entry name" value="REGULATOR OF RPOS"/>
    <property type="match status" value="1"/>
</dbReference>
<dbReference type="SUPFAM" id="SSF52172">
    <property type="entry name" value="CheY-like"/>
    <property type="match status" value="1"/>
</dbReference>
<dbReference type="SUPFAM" id="SSF46894">
    <property type="entry name" value="C-terminal effector domain of the bipartite response regulators"/>
    <property type="match status" value="1"/>
</dbReference>
<dbReference type="EMBL" id="MAAF01000084">
    <property type="protein sequence ID" value="OUR77934.1"/>
    <property type="molecule type" value="Genomic_DNA"/>
</dbReference>
<evidence type="ECO:0000313" key="9">
    <source>
        <dbReference type="Proteomes" id="UP000243053"/>
    </source>
</evidence>
<comment type="caution">
    <text evidence="8">The sequence shown here is derived from an EMBL/GenBank/DDBJ whole genome shotgun (WGS) entry which is preliminary data.</text>
</comment>
<dbReference type="GO" id="GO:0006355">
    <property type="term" value="P:regulation of DNA-templated transcription"/>
    <property type="evidence" value="ECO:0007669"/>
    <property type="project" value="InterPro"/>
</dbReference>
<dbReference type="CDD" id="cd00383">
    <property type="entry name" value="trans_reg_C"/>
    <property type="match status" value="1"/>
</dbReference>
<dbReference type="InterPro" id="IPR039420">
    <property type="entry name" value="WalR-like"/>
</dbReference>
<dbReference type="Pfam" id="PF00072">
    <property type="entry name" value="Response_reg"/>
    <property type="match status" value="1"/>
</dbReference>
<evidence type="ECO:0000256" key="2">
    <source>
        <dbReference type="ARBA" id="ARBA00023125"/>
    </source>
</evidence>
<dbReference type="PROSITE" id="PS51755">
    <property type="entry name" value="OMPR_PHOB"/>
    <property type="match status" value="1"/>
</dbReference>
<protein>
    <submittedName>
        <fullName evidence="8">DNA-binding response regulator</fullName>
    </submittedName>
</protein>
<dbReference type="CDD" id="cd17624">
    <property type="entry name" value="REC_OmpR_PmrA-like"/>
    <property type="match status" value="1"/>
</dbReference>
<dbReference type="Gene3D" id="1.10.10.10">
    <property type="entry name" value="Winged helix-like DNA-binding domain superfamily/Winged helix DNA-binding domain"/>
    <property type="match status" value="1"/>
</dbReference>
<dbReference type="Pfam" id="PF00486">
    <property type="entry name" value="Trans_reg_C"/>
    <property type="match status" value="1"/>
</dbReference>
<name>A0A1Y5E9Q1_COLPS</name>
<dbReference type="AlphaFoldDB" id="A0A1Y5E9Q1"/>
<dbReference type="Proteomes" id="UP000243053">
    <property type="component" value="Unassembled WGS sequence"/>
</dbReference>
<dbReference type="InterPro" id="IPR001789">
    <property type="entry name" value="Sig_transdc_resp-reg_receiver"/>
</dbReference>
<sequence>MRLLLIEDDVHLANGLKESLRNEGYSADGVLTGREGISAIRTGDFDLAILDLGLPDIDGLDVLKQVKNIKKTLPVLILTARDGIENKVKGLDLGADDYLAKPFSIEELLARLRVIERRLGTHSTSVIKHNQVELDTQGHTIFVNDIEKKLSRREYMIVKSLLENVGRIQSKEQLESKLYEWGEEVASNTIEVHISNIRKKLPEKFIKNVRGVGYVVSKT</sequence>
<evidence type="ECO:0000256" key="1">
    <source>
        <dbReference type="ARBA" id="ARBA00023015"/>
    </source>
</evidence>
<organism evidence="8 9">
    <name type="scientific">Colwellia psychrerythraea</name>
    <name type="common">Vibrio psychroerythus</name>
    <dbReference type="NCBI Taxonomy" id="28229"/>
    <lineage>
        <taxon>Bacteria</taxon>
        <taxon>Pseudomonadati</taxon>
        <taxon>Pseudomonadota</taxon>
        <taxon>Gammaproteobacteria</taxon>
        <taxon>Alteromonadales</taxon>
        <taxon>Colwelliaceae</taxon>
        <taxon>Colwellia</taxon>
    </lineage>
</organism>
<keyword evidence="2 5" id="KW-0238">DNA-binding</keyword>
<evidence type="ECO:0000256" key="4">
    <source>
        <dbReference type="PROSITE-ProRule" id="PRU00169"/>
    </source>
</evidence>
<feature type="domain" description="Response regulatory" evidence="6">
    <location>
        <begin position="2"/>
        <end position="116"/>
    </location>
</feature>
<feature type="DNA-binding region" description="OmpR/PhoB-type" evidence="5">
    <location>
        <begin position="124"/>
        <end position="218"/>
    </location>
</feature>
<dbReference type="GO" id="GO:0000976">
    <property type="term" value="F:transcription cis-regulatory region binding"/>
    <property type="evidence" value="ECO:0007669"/>
    <property type="project" value="TreeGrafter"/>
</dbReference>
<dbReference type="Gene3D" id="3.40.50.2300">
    <property type="match status" value="1"/>
</dbReference>
<dbReference type="InterPro" id="IPR016032">
    <property type="entry name" value="Sig_transdc_resp-reg_C-effctor"/>
</dbReference>
<dbReference type="InterPro" id="IPR011006">
    <property type="entry name" value="CheY-like_superfamily"/>
</dbReference>
<gene>
    <name evidence="8" type="ORF">A9Q75_14555</name>
</gene>
<dbReference type="SMART" id="SM00448">
    <property type="entry name" value="REC"/>
    <property type="match status" value="1"/>
</dbReference>
<feature type="modified residue" description="4-aspartylphosphate" evidence="4">
    <location>
        <position position="51"/>
    </location>
</feature>
<dbReference type="InterPro" id="IPR036388">
    <property type="entry name" value="WH-like_DNA-bd_sf"/>
</dbReference>
<reference evidence="9" key="1">
    <citation type="journal article" date="2017" name="Proc. Natl. Acad. Sci. U.S.A.">
        <title>Simulation of Deepwater Horizon oil plume reveals substrate specialization within a complex community of hydrocarbon degraders.</title>
        <authorList>
            <person name="Hu P."/>
            <person name="Dubinsky E.A."/>
            <person name="Probst A.J."/>
            <person name="Wang J."/>
            <person name="Sieber C.M.K."/>
            <person name="Tom L.M."/>
            <person name="Gardinali P."/>
            <person name="Banfield J.F."/>
            <person name="Atlas R.M."/>
            <person name="Andersen G.L."/>
        </authorList>
    </citation>
    <scope>NUCLEOTIDE SEQUENCE [LARGE SCALE GENOMIC DNA]</scope>
</reference>
<evidence type="ECO:0000259" key="7">
    <source>
        <dbReference type="PROSITE" id="PS51755"/>
    </source>
</evidence>
<keyword evidence="3" id="KW-0804">Transcription</keyword>
<dbReference type="SMART" id="SM00862">
    <property type="entry name" value="Trans_reg_C"/>
    <property type="match status" value="1"/>
</dbReference>
<feature type="domain" description="OmpR/PhoB-type" evidence="7">
    <location>
        <begin position="124"/>
        <end position="218"/>
    </location>
</feature>
<proteinExistence type="predicted"/>
<dbReference type="GO" id="GO:0032993">
    <property type="term" value="C:protein-DNA complex"/>
    <property type="evidence" value="ECO:0007669"/>
    <property type="project" value="TreeGrafter"/>
</dbReference>
<keyword evidence="1" id="KW-0805">Transcription regulation</keyword>
<evidence type="ECO:0000256" key="5">
    <source>
        <dbReference type="PROSITE-ProRule" id="PRU01091"/>
    </source>
</evidence>
<dbReference type="GO" id="GO:0000156">
    <property type="term" value="F:phosphorelay response regulator activity"/>
    <property type="evidence" value="ECO:0007669"/>
    <property type="project" value="TreeGrafter"/>
</dbReference>
<evidence type="ECO:0000313" key="8">
    <source>
        <dbReference type="EMBL" id="OUR77934.1"/>
    </source>
</evidence>
<dbReference type="Gene3D" id="6.10.250.690">
    <property type="match status" value="1"/>
</dbReference>
<dbReference type="GO" id="GO:0005829">
    <property type="term" value="C:cytosol"/>
    <property type="evidence" value="ECO:0007669"/>
    <property type="project" value="TreeGrafter"/>
</dbReference>
<evidence type="ECO:0000256" key="3">
    <source>
        <dbReference type="ARBA" id="ARBA00023163"/>
    </source>
</evidence>
<accession>A0A1Y5E9Q1</accession>
<evidence type="ECO:0000259" key="6">
    <source>
        <dbReference type="PROSITE" id="PS50110"/>
    </source>
</evidence>
<dbReference type="InterPro" id="IPR001867">
    <property type="entry name" value="OmpR/PhoB-type_DNA-bd"/>
</dbReference>
<dbReference type="PANTHER" id="PTHR48111:SF67">
    <property type="entry name" value="TRANSCRIPTIONAL REGULATORY PROTEIN TCTD"/>
    <property type="match status" value="1"/>
</dbReference>